<protein>
    <recommendedName>
        <fullName evidence="3">Gliding-motility protein MglA</fullName>
    </recommendedName>
</protein>
<name>A0ABS7TPL4_9BACT</name>
<sequence>MPTIDHEARRITAKIVYWGPPGSGKWTNLEHVHRKTSPPDRPPAVKAGSVGFPLTLAEIRGYQVVLSLLRCPSDGSWTRHVFDELGGAPVDGVVFVADSSPPAQLTNIAWLHKLTGELGARGFDLGKLPAAFQYNKRDVPGAQTVEQLRRQLNAWGLPDGEAVAAQGAGVFETVKLVARGILASLRG</sequence>
<proteinExistence type="predicted"/>
<dbReference type="EMBL" id="JAIRAU010000011">
    <property type="protein sequence ID" value="MBZ5709996.1"/>
    <property type="molecule type" value="Genomic_DNA"/>
</dbReference>
<evidence type="ECO:0000313" key="1">
    <source>
        <dbReference type="EMBL" id="MBZ5709996.1"/>
    </source>
</evidence>
<dbReference type="Gene3D" id="3.40.50.300">
    <property type="entry name" value="P-loop containing nucleotide triphosphate hydrolases"/>
    <property type="match status" value="1"/>
</dbReference>
<organism evidence="1 2">
    <name type="scientific">Nannocystis pusilla</name>
    <dbReference type="NCBI Taxonomy" id="889268"/>
    <lineage>
        <taxon>Bacteria</taxon>
        <taxon>Pseudomonadati</taxon>
        <taxon>Myxococcota</taxon>
        <taxon>Polyangia</taxon>
        <taxon>Nannocystales</taxon>
        <taxon>Nannocystaceae</taxon>
        <taxon>Nannocystis</taxon>
    </lineage>
</organism>
<dbReference type="Proteomes" id="UP001139031">
    <property type="component" value="Unassembled WGS sequence"/>
</dbReference>
<dbReference type="InterPro" id="IPR027417">
    <property type="entry name" value="P-loop_NTPase"/>
</dbReference>
<dbReference type="RefSeq" id="WP_224191768.1">
    <property type="nucleotide sequence ID" value="NZ_JAIRAU010000011.1"/>
</dbReference>
<accession>A0ABS7TPL4</accession>
<evidence type="ECO:0000313" key="2">
    <source>
        <dbReference type="Proteomes" id="UP001139031"/>
    </source>
</evidence>
<gene>
    <name evidence="1" type="ORF">K7C98_12100</name>
</gene>
<evidence type="ECO:0008006" key="3">
    <source>
        <dbReference type="Google" id="ProtNLM"/>
    </source>
</evidence>
<dbReference type="SUPFAM" id="SSF52540">
    <property type="entry name" value="P-loop containing nucleoside triphosphate hydrolases"/>
    <property type="match status" value="1"/>
</dbReference>
<keyword evidence="2" id="KW-1185">Reference proteome</keyword>
<comment type="caution">
    <text evidence="1">The sequence shown here is derived from an EMBL/GenBank/DDBJ whole genome shotgun (WGS) entry which is preliminary data.</text>
</comment>
<reference evidence="1" key="1">
    <citation type="submission" date="2021-08" db="EMBL/GenBank/DDBJ databases">
        <authorList>
            <person name="Stevens D.C."/>
        </authorList>
    </citation>
    <scope>NUCLEOTIDE SEQUENCE</scope>
    <source>
        <strain evidence="1">DSM 53165</strain>
    </source>
</reference>